<feature type="domain" description="DUF6443" evidence="1">
    <location>
        <begin position="255"/>
        <end position="390"/>
    </location>
</feature>
<evidence type="ECO:0000313" key="2">
    <source>
        <dbReference type="EMBL" id="XBG60895.1"/>
    </source>
</evidence>
<organism evidence="2">
    <name type="scientific">Pontimicrobium sp. SW4</name>
    <dbReference type="NCBI Taxonomy" id="3153519"/>
    <lineage>
        <taxon>Bacteria</taxon>
        <taxon>Pseudomonadati</taxon>
        <taxon>Bacteroidota</taxon>
        <taxon>Flavobacteriia</taxon>
        <taxon>Flavobacteriales</taxon>
        <taxon>Flavobacteriaceae</taxon>
        <taxon>Pontimicrobium</taxon>
    </lineage>
</organism>
<dbReference type="PANTHER" id="PTHR32305:SF15">
    <property type="entry name" value="PROTEIN RHSA-RELATED"/>
    <property type="match status" value="1"/>
</dbReference>
<dbReference type="Pfam" id="PF14891">
    <property type="entry name" value="Peptidase_M91"/>
    <property type="match status" value="1"/>
</dbReference>
<dbReference type="EMBL" id="CP157199">
    <property type="protein sequence ID" value="XBG60895.1"/>
    <property type="molecule type" value="Genomic_DNA"/>
</dbReference>
<accession>A0AAU7BRH4</accession>
<name>A0AAU7BRH4_9FLAO</name>
<protein>
    <submittedName>
        <fullName evidence="2">DUF6443 domain-containing protein</fullName>
    </submittedName>
</protein>
<gene>
    <name evidence="2" type="ORF">ABGB03_13615</name>
</gene>
<dbReference type="InterPro" id="IPR050708">
    <property type="entry name" value="T6SS_VgrG/RHS"/>
</dbReference>
<reference evidence="2" key="1">
    <citation type="submission" date="2024-05" db="EMBL/GenBank/DDBJ databases">
        <title>Pontimicrobium maritimus sp. nov., isolated form sea water.</title>
        <authorList>
            <person name="Muhammad N."/>
            <person name="Vuong T.Q."/>
            <person name="Han H.L."/>
            <person name="Kim S.-G."/>
        </authorList>
    </citation>
    <scope>NUCLEOTIDE SEQUENCE</scope>
    <source>
        <strain evidence="2">SW4</strain>
    </source>
</reference>
<dbReference type="Pfam" id="PF20041">
    <property type="entry name" value="DUF6443"/>
    <property type="match status" value="1"/>
</dbReference>
<dbReference type="RefSeq" id="WP_347923123.1">
    <property type="nucleotide sequence ID" value="NZ_CP157199.1"/>
</dbReference>
<dbReference type="InterPro" id="IPR028208">
    <property type="entry name" value="Effector_pro_NleD-like"/>
</dbReference>
<evidence type="ECO:0000259" key="1">
    <source>
        <dbReference type="Pfam" id="PF20041"/>
    </source>
</evidence>
<dbReference type="PANTHER" id="PTHR32305">
    <property type="match status" value="1"/>
</dbReference>
<proteinExistence type="predicted"/>
<dbReference type="InterPro" id="IPR045619">
    <property type="entry name" value="DUF6443"/>
</dbReference>
<dbReference type="InterPro" id="IPR022385">
    <property type="entry name" value="Rhs_assc_core"/>
</dbReference>
<sequence length="1411" mass="157354">MKHIFNKHIQSLILVCLLSWIGGTKDLQAQTTIYGPSTANVNDVDNYSVNINDMILFYMWSVNGGSKSNMQEQSVTVTWVTASSSNTVEYDAEGDWDAYYGSKTVNVSASAPPATPPMPTKTNNCGNTVLTRTSPPSGETYYWQSTSSGTSISNSAVSVTRTTGTVYYLRSKKGSQWSTARTVFYTINQPTTTYYADFDGDGKGDPNDSILGCSQPTGYVTNSSDLCPNDHGGTNSNGCSTAESLSDENYILSIAPQVAVTGISQITQDKDIIKGVTYFDGLGRAMQSVAIKQSGTSKDIITHMEYNALGQLEKEYLPYVPTTSGSEGLYRTNTLTSINSFYNTTKYDNTTNPYSQKTFEASPLNRVLSQAAPGADWAKGGGHEIEFDYDSNTATDVRKYTVSTVLANNTYTPTLNGGTSYYAAGKLFKTITYDENHDGTSSKLHTTEEFKDKQGRVLLKRTYGESDLNRDGDVLDTGESEAKHDTYYVYDNFGNLTYVLPPLSDANTNIPSGTELNDLCYQYKYDYRNRLIEKKIPGKGWEFIVYDKLDRPVMTQDAVQQPNKEWLVTKYDKLGRVAYTGLYTHSSTVSAQHTMQSHFNTQNNLATKLYEERKGSTVDYDDSYYSNNNFPSSGLELLTINYYDDYSFDLAGSAQPGSITHAYSVSLTTNVKSLATGSKVKVLDVSPDKWISSVMYYDDKARPVYTYSKNAYLNTTDIVQSDLDFVGKALEVKTTHKKTGESDLVTMETFTYDHAGRVTKQTHKINSGAEEVIAENIYDELGQLTTKEVGNTVSNPLQTVNYTYNVRGWLKQINNPASLGTDLFGFKINYNTIDYHTSNDKKLYNGNISEVEWKTANTDSNLKWYKYDYDALNRLTSATSISSNYHLDKVVYDLNGNITKLKRQGHIVANPVATNSSHFNTMDDLVYTYNTNSNQLKKVLDNGNDTYGFKDGSDTTTEYTYDANGNMLTDANKGISSNISYNHLNLPTLVTLPSGNISYIYDATGVKLKKTVSTGATTKYAGNYIYEDSGSGDVLKFFNHPEGYVEPDGSNWDYVYQYKDHLGNIRLSYKNTGTTSSPTLQIQEENNYYPFGLKHKGYNNNPISENKYHTYNGKELEEALGLNWLEYGARNYDAAIGRFFNIDRYSESFMPISTYQYAANNPVSYIDYNGDYITLGINDEEGNEYSVLYENGKAYHYSKDEDGNIVKGGEYDGDASFVDQAVSDLGKIGNTKQGNTILGKLQRSSTRYNISNSGDALTNSYDHENNEISYSPLKVGLRDGVFFNESHIKLGHELAHAYDDQRGFNMNSTTLGGLPASEINAVRFENYLRALNGESTMRTKYTYPNRKEPYSLRSSLGGTTANFFKRFIAPSSLTLNNNQISPEKKLIKIDNTRVSIPKVVDTNKQKFISDN</sequence>
<dbReference type="Gene3D" id="2.180.10.10">
    <property type="entry name" value="RHS repeat-associated core"/>
    <property type="match status" value="1"/>
</dbReference>
<dbReference type="NCBIfam" id="TIGR03696">
    <property type="entry name" value="Rhs_assc_core"/>
    <property type="match status" value="1"/>
</dbReference>